<evidence type="ECO:0000256" key="1">
    <source>
        <dbReference type="SAM" id="Phobius"/>
    </source>
</evidence>
<feature type="transmembrane region" description="Helical" evidence="1">
    <location>
        <begin position="41"/>
        <end position="62"/>
    </location>
</feature>
<protein>
    <submittedName>
        <fullName evidence="2">Uncharacterized protein</fullName>
    </submittedName>
</protein>
<sequence length="74" mass="7545">MSTLVTHTNGISQEMFGELTETDGGHGQVTIMPVAATPASAVALGVAVGAVAFHAGYMVGIARNMAEGKYPQPK</sequence>
<organism evidence="2 3">
    <name type="scientific">Micromonospora polyrhachis</name>
    <dbReference type="NCBI Taxonomy" id="1282883"/>
    <lineage>
        <taxon>Bacteria</taxon>
        <taxon>Bacillati</taxon>
        <taxon>Actinomycetota</taxon>
        <taxon>Actinomycetes</taxon>
        <taxon>Micromonosporales</taxon>
        <taxon>Micromonosporaceae</taxon>
        <taxon>Micromonospora</taxon>
    </lineage>
</organism>
<keyword evidence="1" id="KW-1133">Transmembrane helix</keyword>
<evidence type="ECO:0000313" key="2">
    <source>
        <dbReference type="EMBL" id="MBB4962177.1"/>
    </source>
</evidence>
<keyword evidence="3" id="KW-1185">Reference proteome</keyword>
<keyword evidence="1" id="KW-0812">Transmembrane</keyword>
<keyword evidence="1" id="KW-0472">Membrane</keyword>
<name>A0A7W7WT15_9ACTN</name>
<accession>A0A7W7WT15</accession>
<dbReference type="EMBL" id="JACHJW010000001">
    <property type="protein sequence ID" value="MBB4962177.1"/>
    <property type="molecule type" value="Genomic_DNA"/>
</dbReference>
<dbReference type="AlphaFoldDB" id="A0A7W7WT15"/>
<reference evidence="2 3" key="1">
    <citation type="submission" date="2020-08" db="EMBL/GenBank/DDBJ databases">
        <title>Sequencing the genomes of 1000 actinobacteria strains.</title>
        <authorList>
            <person name="Klenk H.-P."/>
        </authorList>
    </citation>
    <scope>NUCLEOTIDE SEQUENCE [LARGE SCALE GENOMIC DNA]</scope>
    <source>
        <strain evidence="2 3">DSM 45886</strain>
    </source>
</reference>
<gene>
    <name evidence="2" type="ORF">FHR38_005910</name>
</gene>
<dbReference type="Proteomes" id="UP000578819">
    <property type="component" value="Unassembled WGS sequence"/>
</dbReference>
<evidence type="ECO:0000313" key="3">
    <source>
        <dbReference type="Proteomes" id="UP000578819"/>
    </source>
</evidence>
<comment type="caution">
    <text evidence="2">The sequence shown here is derived from an EMBL/GenBank/DDBJ whole genome shotgun (WGS) entry which is preliminary data.</text>
</comment>
<proteinExistence type="predicted"/>
<dbReference type="RefSeq" id="WP_221449236.1">
    <property type="nucleotide sequence ID" value="NZ_JACHJW010000001.1"/>
</dbReference>